<keyword evidence="2" id="KW-1185">Reference proteome</keyword>
<evidence type="ECO:0000313" key="1">
    <source>
        <dbReference type="EMBL" id="CAK0910074.1"/>
    </source>
</evidence>
<protein>
    <submittedName>
        <fullName evidence="1">Uncharacterized protein</fullName>
    </submittedName>
</protein>
<comment type="caution">
    <text evidence="1">The sequence shown here is derived from an EMBL/GenBank/DDBJ whole genome shotgun (WGS) entry which is preliminary data.</text>
</comment>
<dbReference type="EMBL" id="CAUYUJ010022315">
    <property type="protein sequence ID" value="CAK0910074.1"/>
    <property type="molecule type" value="Genomic_DNA"/>
</dbReference>
<sequence length="75" mass="7993">MPGSQGRPPPLRAPPMAAETVDLSSDDATAAQLNRNYAARDHVDRGNEGPSWLIALGDWTSGGELWVEDSSGDEE</sequence>
<feature type="non-terminal residue" evidence="1">
    <location>
        <position position="75"/>
    </location>
</feature>
<proteinExistence type="predicted"/>
<organism evidence="1 2">
    <name type="scientific">Prorocentrum cordatum</name>
    <dbReference type="NCBI Taxonomy" id="2364126"/>
    <lineage>
        <taxon>Eukaryota</taxon>
        <taxon>Sar</taxon>
        <taxon>Alveolata</taxon>
        <taxon>Dinophyceae</taxon>
        <taxon>Prorocentrales</taxon>
        <taxon>Prorocentraceae</taxon>
        <taxon>Prorocentrum</taxon>
    </lineage>
</organism>
<accession>A0ABN9YF18</accession>
<dbReference type="Proteomes" id="UP001189429">
    <property type="component" value="Unassembled WGS sequence"/>
</dbReference>
<gene>
    <name evidence="1" type="ORF">PCOR1329_LOCUS84334</name>
</gene>
<name>A0ABN9YF18_9DINO</name>
<reference evidence="1" key="1">
    <citation type="submission" date="2023-10" db="EMBL/GenBank/DDBJ databases">
        <authorList>
            <person name="Chen Y."/>
            <person name="Shah S."/>
            <person name="Dougan E. K."/>
            <person name="Thang M."/>
            <person name="Chan C."/>
        </authorList>
    </citation>
    <scope>NUCLEOTIDE SEQUENCE [LARGE SCALE GENOMIC DNA]</scope>
</reference>
<evidence type="ECO:0000313" key="2">
    <source>
        <dbReference type="Proteomes" id="UP001189429"/>
    </source>
</evidence>